<dbReference type="InterPro" id="IPR035906">
    <property type="entry name" value="MetI-like_sf"/>
</dbReference>
<feature type="domain" description="ABC transmembrane type-1" evidence="8">
    <location>
        <begin position="95"/>
        <end position="304"/>
    </location>
</feature>
<reference evidence="9 10" key="1">
    <citation type="submission" date="2018-02" db="EMBL/GenBank/DDBJ databases">
        <title>The draft genome of Phyllobacterium myrsinacearum DSM5892.</title>
        <authorList>
            <person name="Li L."/>
            <person name="Liu L."/>
            <person name="Zhang X."/>
            <person name="Wang T."/>
        </authorList>
    </citation>
    <scope>NUCLEOTIDE SEQUENCE [LARGE SCALE GENOMIC DNA]</scope>
    <source>
        <strain evidence="9 10">DSM 5892</strain>
    </source>
</reference>
<comment type="similarity">
    <text evidence="7">Belongs to the binding-protein-dependent transport system permease family.</text>
</comment>
<feature type="transmembrane region" description="Helical" evidence="7">
    <location>
        <begin position="12"/>
        <end position="30"/>
    </location>
</feature>
<evidence type="ECO:0000259" key="8">
    <source>
        <dbReference type="PROSITE" id="PS50928"/>
    </source>
</evidence>
<feature type="transmembrane region" description="Helical" evidence="7">
    <location>
        <begin position="239"/>
        <end position="261"/>
    </location>
</feature>
<keyword evidence="2 7" id="KW-0813">Transport</keyword>
<dbReference type="EMBL" id="PVBT01000005">
    <property type="protein sequence ID" value="PRD51714.1"/>
    <property type="molecule type" value="Genomic_DNA"/>
</dbReference>
<feature type="transmembrane region" description="Helical" evidence="7">
    <location>
        <begin position="97"/>
        <end position="118"/>
    </location>
</feature>
<name>A0A2S9JFL5_9HYPH</name>
<comment type="subcellular location">
    <subcellularLocation>
        <location evidence="1 7">Cell membrane</location>
        <topology evidence="1 7">Multi-pass membrane protein</topology>
    </subcellularLocation>
</comment>
<sequence length="314" mass="34106">MLKFAITRIGTAIPTLFIVAVSVFFLIRLIPGDPASLMLGDLADPASLADLRARLGLDQPIPAQFAIWLGNLLHGDFGRSITNQQEVLPLILARLRISAEIVLIAVFLASIVAVPAGMIAAWRQNSMTDVALVGGATILLSIPAFWMGLLLLLFFGLKMGWLPVLGYVSMSQNLPQGLLYIILPVVTLFLHEIGVILRMARASTLEVMQLDYITHARAKGLSESAVLWRHAFKNAFGPTWTLIGIVLGNLLGGIAVVETVFTIPGLGRLLVDAIFARDYPVIQGCLLLIATVYVLVNLVVDLFYPLFDPRVTAE</sequence>
<proteinExistence type="inferred from homology"/>
<dbReference type="PANTHER" id="PTHR43163:SF6">
    <property type="entry name" value="DIPEPTIDE TRANSPORT SYSTEM PERMEASE PROTEIN DPPB-RELATED"/>
    <property type="match status" value="1"/>
</dbReference>
<keyword evidence="6 7" id="KW-0472">Membrane</keyword>
<evidence type="ECO:0000313" key="10">
    <source>
        <dbReference type="Proteomes" id="UP000238563"/>
    </source>
</evidence>
<keyword evidence="5 7" id="KW-1133">Transmembrane helix</keyword>
<evidence type="ECO:0000256" key="3">
    <source>
        <dbReference type="ARBA" id="ARBA00022475"/>
    </source>
</evidence>
<dbReference type="GO" id="GO:0005886">
    <property type="term" value="C:plasma membrane"/>
    <property type="evidence" value="ECO:0007669"/>
    <property type="project" value="UniProtKB-SubCell"/>
</dbReference>
<keyword evidence="10" id="KW-1185">Reference proteome</keyword>
<dbReference type="Pfam" id="PF00528">
    <property type="entry name" value="BPD_transp_1"/>
    <property type="match status" value="1"/>
</dbReference>
<protein>
    <submittedName>
        <fullName evidence="9">Peptide ABC transporter</fullName>
    </submittedName>
</protein>
<keyword evidence="3" id="KW-1003">Cell membrane</keyword>
<dbReference type="RefSeq" id="WP_105735271.1">
    <property type="nucleotide sequence ID" value="NZ_PVBT01000005.1"/>
</dbReference>
<dbReference type="Gene3D" id="1.10.3720.10">
    <property type="entry name" value="MetI-like"/>
    <property type="match status" value="1"/>
</dbReference>
<dbReference type="SUPFAM" id="SSF161098">
    <property type="entry name" value="MetI-like"/>
    <property type="match status" value="1"/>
</dbReference>
<dbReference type="GO" id="GO:0071916">
    <property type="term" value="F:dipeptide transmembrane transporter activity"/>
    <property type="evidence" value="ECO:0007669"/>
    <property type="project" value="TreeGrafter"/>
</dbReference>
<evidence type="ECO:0000256" key="4">
    <source>
        <dbReference type="ARBA" id="ARBA00022692"/>
    </source>
</evidence>
<keyword evidence="4 7" id="KW-0812">Transmembrane</keyword>
<evidence type="ECO:0000256" key="1">
    <source>
        <dbReference type="ARBA" id="ARBA00004651"/>
    </source>
</evidence>
<evidence type="ECO:0000256" key="2">
    <source>
        <dbReference type="ARBA" id="ARBA00022448"/>
    </source>
</evidence>
<evidence type="ECO:0000313" key="9">
    <source>
        <dbReference type="EMBL" id="PRD51714.1"/>
    </source>
</evidence>
<organism evidence="9 10">
    <name type="scientific">Phyllobacterium myrsinacearum</name>
    <dbReference type="NCBI Taxonomy" id="28101"/>
    <lineage>
        <taxon>Bacteria</taxon>
        <taxon>Pseudomonadati</taxon>
        <taxon>Pseudomonadota</taxon>
        <taxon>Alphaproteobacteria</taxon>
        <taxon>Hyphomicrobiales</taxon>
        <taxon>Phyllobacteriaceae</taxon>
        <taxon>Phyllobacterium</taxon>
    </lineage>
</organism>
<gene>
    <name evidence="9" type="ORF">C5750_17865</name>
</gene>
<feature type="transmembrane region" description="Helical" evidence="7">
    <location>
        <begin position="281"/>
        <end position="304"/>
    </location>
</feature>
<dbReference type="InterPro" id="IPR045621">
    <property type="entry name" value="BPD_transp_1_N"/>
</dbReference>
<dbReference type="AlphaFoldDB" id="A0A2S9JFL5"/>
<accession>A0A2S9JFL5</accession>
<evidence type="ECO:0000256" key="5">
    <source>
        <dbReference type="ARBA" id="ARBA00022989"/>
    </source>
</evidence>
<feature type="transmembrane region" description="Helical" evidence="7">
    <location>
        <begin position="177"/>
        <end position="200"/>
    </location>
</feature>
<evidence type="ECO:0000256" key="7">
    <source>
        <dbReference type="RuleBase" id="RU363032"/>
    </source>
</evidence>
<dbReference type="PANTHER" id="PTHR43163">
    <property type="entry name" value="DIPEPTIDE TRANSPORT SYSTEM PERMEASE PROTEIN DPPB-RELATED"/>
    <property type="match status" value="1"/>
</dbReference>
<dbReference type="Proteomes" id="UP000238563">
    <property type="component" value="Unassembled WGS sequence"/>
</dbReference>
<dbReference type="PROSITE" id="PS50928">
    <property type="entry name" value="ABC_TM1"/>
    <property type="match status" value="1"/>
</dbReference>
<feature type="transmembrane region" description="Helical" evidence="7">
    <location>
        <begin position="130"/>
        <end position="157"/>
    </location>
</feature>
<dbReference type="CDD" id="cd06261">
    <property type="entry name" value="TM_PBP2"/>
    <property type="match status" value="1"/>
</dbReference>
<evidence type="ECO:0000256" key="6">
    <source>
        <dbReference type="ARBA" id="ARBA00023136"/>
    </source>
</evidence>
<dbReference type="OrthoDB" id="9807402at2"/>
<comment type="caution">
    <text evidence="9">The sequence shown here is derived from an EMBL/GenBank/DDBJ whole genome shotgun (WGS) entry which is preliminary data.</text>
</comment>
<dbReference type="InterPro" id="IPR000515">
    <property type="entry name" value="MetI-like"/>
</dbReference>
<dbReference type="Pfam" id="PF19300">
    <property type="entry name" value="BPD_transp_1_N"/>
    <property type="match status" value="1"/>
</dbReference>